<keyword evidence="4" id="KW-0602">Photosynthesis</keyword>
<dbReference type="RefSeq" id="WP_132193762.1">
    <property type="nucleotide sequence ID" value="NZ_SMKY01000008.1"/>
</dbReference>
<evidence type="ECO:0000256" key="7">
    <source>
        <dbReference type="ARBA" id="ARBA00022741"/>
    </source>
</evidence>
<keyword evidence="6 13" id="KW-0808">Transferase</keyword>
<evidence type="ECO:0000256" key="3">
    <source>
        <dbReference type="ARBA" id="ARBA00012042"/>
    </source>
</evidence>
<evidence type="ECO:0000256" key="4">
    <source>
        <dbReference type="ARBA" id="ARBA00022531"/>
    </source>
</evidence>
<dbReference type="PRINTS" id="PR00478">
    <property type="entry name" value="PHRIBLKINASE"/>
</dbReference>
<keyword evidence="7" id="KW-0547">Nucleotide-binding</keyword>
<keyword evidence="5" id="KW-0113">Calvin cycle</keyword>
<keyword evidence="14" id="KW-1185">Reference proteome</keyword>
<evidence type="ECO:0000256" key="6">
    <source>
        <dbReference type="ARBA" id="ARBA00022679"/>
    </source>
</evidence>
<keyword evidence="8 13" id="KW-0418">Kinase</keyword>
<dbReference type="GO" id="GO:0019253">
    <property type="term" value="P:reductive pentose-phosphate cycle"/>
    <property type="evidence" value="ECO:0007669"/>
    <property type="project" value="UniProtKB-KW"/>
</dbReference>
<dbReference type="OrthoDB" id="9773443at2"/>
<organism evidence="13 14">
    <name type="scientific">Actinomadura darangshiensis</name>
    <dbReference type="NCBI Taxonomy" id="705336"/>
    <lineage>
        <taxon>Bacteria</taxon>
        <taxon>Bacillati</taxon>
        <taxon>Actinomycetota</taxon>
        <taxon>Actinomycetes</taxon>
        <taxon>Streptosporangiales</taxon>
        <taxon>Thermomonosporaceae</taxon>
        <taxon>Actinomadura</taxon>
    </lineage>
</organism>
<reference evidence="13 14" key="1">
    <citation type="submission" date="2019-03" db="EMBL/GenBank/DDBJ databases">
        <title>Draft genome sequences of novel Actinobacteria.</title>
        <authorList>
            <person name="Sahin N."/>
            <person name="Ay H."/>
            <person name="Saygin H."/>
        </authorList>
    </citation>
    <scope>NUCLEOTIDE SEQUENCE [LARGE SCALE GENOMIC DNA]</scope>
    <source>
        <strain evidence="13 14">DSM 45941</strain>
    </source>
</reference>
<sequence length="314" mass="34697">MLRARGAGRRPVMLAIAGDSAAGKTTLTKGLVRCLGADRMTAVCVDDYHRYDRAERAGKPFTALHPDCNHIDIMEQHLQLLSMGEPILKPVYDHATGELVRPELVEPRDFVIVEGLLPLHTRLARACFDITVYLDPPEPLRHSWKVRRDCEKRGYDPEQVMAELARREPESAAYIRPQRKHADIVVRFAPVAGRLDPPGTPLSAELLLRPTIDHPELADVLDGGTGDAGTAMHLRLHRDTDGRPVDALHVHGYVSPEESQVVKKAIWERLGAGTAPPDQNALGRLGEGDTSDPLAITQLLLLYHLLDADHRQAA</sequence>
<dbReference type="PANTHER" id="PTHR10285">
    <property type="entry name" value="URIDINE KINASE"/>
    <property type="match status" value="1"/>
</dbReference>
<dbReference type="Pfam" id="PF00485">
    <property type="entry name" value="PRK"/>
    <property type="match status" value="1"/>
</dbReference>
<comment type="similarity">
    <text evidence="2">Belongs to the phosphoribulokinase family.</text>
</comment>
<keyword evidence="9" id="KW-0067">ATP-binding</keyword>
<dbReference type="Gene3D" id="3.40.50.300">
    <property type="entry name" value="P-loop containing nucleotide triphosphate hydrolases"/>
    <property type="match status" value="1"/>
</dbReference>
<dbReference type="InterPro" id="IPR006082">
    <property type="entry name" value="PRK"/>
</dbReference>
<comment type="caution">
    <text evidence="13">The sequence shown here is derived from an EMBL/GenBank/DDBJ whole genome shotgun (WGS) entry which is preliminary data.</text>
</comment>
<feature type="domain" description="Phosphoribulokinase/uridine kinase" evidence="12">
    <location>
        <begin position="14"/>
        <end position="190"/>
    </location>
</feature>
<evidence type="ECO:0000313" key="13">
    <source>
        <dbReference type="EMBL" id="TDD90483.1"/>
    </source>
</evidence>
<evidence type="ECO:0000256" key="11">
    <source>
        <dbReference type="ARBA" id="ARBA00047663"/>
    </source>
</evidence>
<evidence type="ECO:0000313" key="14">
    <source>
        <dbReference type="Proteomes" id="UP000295578"/>
    </source>
</evidence>
<evidence type="ECO:0000259" key="12">
    <source>
        <dbReference type="Pfam" id="PF00485"/>
    </source>
</evidence>
<gene>
    <name evidence="13" type="ORF">E1293_03375</name>
</gene>
<dbReference type="EMBL" id="SMKY01000008">
    <property type="protein sequence ID" value="TDD90483.1"/>
    <property type="molecule type" value="Genomic_DNA"/>
</dbReference>
<evidence type="ECO:0000256" key="10">
    <source>
        <dbReference type="ARBA" id="ARBA00031382"/>
    </source>
</evidence>
<evidence type="ECO:0000256" key="2">
    <source>
        <dbReference type="ARBA" id="ARBA00009719"/>
    </source>
</evidence>
<protein>
    <recommendedName>
        <fullName evidence="3">phosphoribulokinase</fullName>
        <ecNumber evidence="3">2.7.1.19</ecNumber>
    </recommendedName>
    <alternativeName>
        <fullName evidence="10">Phosphopentokinase</fullName>
    </alternativeName>
</protein>
<comment type="catalytic activity">
    <reaction evidence="11">
        <text>D-ribulose 5-phosphate + ATP = D-ribulose 1,5-bisphosphate + ADP + H(+)</text>
        <dbReference type="Rhea" id="RHEA:19365"/>
        <dbReference type="ChEBI" id="CHEBI:15378"/>
        <dbReference type="ChEBI" id="CHEBI:30616"/>
        <dbReference type="ChEBI" id="CHEBI:57870"/>
        <dbReference type="ChEBI" id="CHEBI:58121"/>
        <dbReference type="ChEBI" id="CHEBI:456216"/>
        <dbReference type="EC" id="2.7.1.19"/>
    </reaction>
</comment>
<evidence type="ECO:0000256" key="8">
    <source>
        <dbReference type="ARBA" id="ARBA00022777"/>
    </source>
</evidence>
<dbReference type="InterPro" id="IPR006083">
    <property type="entry name" value="PRK/URK"/>
</dbReference>
<evidence type="ECO:0000256" key="9">
    <source>
        <dbReference type="ARBA" id="ARBA00022840"/>
    </source>
</evidence>
<dbReference type="GO" id="GO:0008974">
    <property type="term" value="F:phosphoribulokinase activity"/>
    <property type="evidence" value="ECO:0007669"/>
    <property type="project" value="UniProtKB-EC"/>
</dbReference>
<evidence type="ECO:0000256" key="1">
    <source>
        <dbReference type="ARBA" id="ARBA00005215"/>
    </source>
</evidence>
<dbReference type="NCBIfam" id="NF005655">
    <property type="entry name" value="PRK07429.1"/>
    <property type="match status" value="1"/>
</dbReference>
<name>A0A4R5BXR9_9ACTN</name>
<accession>A0A4R5BXR9</accession>
<dbReference type="InterPro" id="IPR027417">
    <property type="entry name" value="P-loop_NTPase"/>
</dbReference>
<dbReference type="EC" id="2.7.1.19" evidence="3"/>
<dbReference type="SUPFAM" id="SSF52540">
    <property type="entry name" value="P-loop containing nucleoside triphosphate hydrolases"/>
    <property type="match status" value="1"/>
</dbReference>
<dbReference type="Proteomes" id="UP000295578">
    <property type="component" value="Unassembled WGS sequence"/>
</dbReference>
<dbReference type="AlphaFoldDB" id="A0A4R5BXR9"/>
<comment type="pathway">
    <text evidence="1">Carbohydrate biosynthesis; Calvin cycle.</text>
</comment>
<proteinExistence type="inferred from homology"/>
<evidence type="ECO:0000256" key="5">
    <source>
        <dbReference type="ARBA" id="ARBA00022567"/>
    </source>
</evidence>
<dbReference type="GO" id="GO:0005524">
    <property type="term" value="F:ATP binding"/>
    <property type="evidence" value="ECO:0007669"/>
    <property type="project" value="UniProtKB-KW"/>
</dbReference>